<protein>
    <submittedName>
        <fullName evidence="2">Uncharacterized protein</fullName>
    </submittedName>
</protein>
<evidence type="ECO:0000313" key="3">
    <source>
        <dbReference type="Proteomes" id="UP001189429"/>
    </source>
</evidence>
<feature type="compositionally biased region" description="Low complexity" evidence="1">
    <location>
        <begin position="8"/>
        <end position="18"/>
    </location>
</feature>
<evidence type="ECO:0000313" key="2">
    <source>
        <dbReference type="EMBL" id="CAK0809376.1"/>
    </source>
</evidence>
<feature type="region of interest" description="Disordered" evidence="1">
    <location>
        <begin position="1"/>
        <end position="62"/>
    </location>
</feature>
<feature type="compositionally biased region" description="Basic residues" evidence="1">
    <location>
        <begin position="48"/>
        <end position="57"/>
    </location>
</feature>
<feature type="non-terminal residue" evidence="2">
    <location>
        <position position="102"/>
    </location>
</feature>
<dbReference type="EMBL" id="CAUYUJ010004392">
    <property type="protein sequence ID" value="CAK0809376.1"/>
    <property type="molecule type" value="Genomic_DNA"/>
</dbReference>
<reference evidence="2" key="1">
    <citation type="submission" date="2023-10" db="EMBL/GenBank/DDBJ databases">
        <authorList>
            <person name="Chen Y."/>
            <person name="Shah S."/>
            <person name="Dougan E. K."/>
            <person name="Thang M."/>
            <person name="Chan C."/>
        </authorList>
    </citation>
    <scope>NUCLEOTIDE SEQUENCE [LARGE SCALE GENOMIC DNA]</scope>
</reference>
<dbReference type="Proteomes" id="UP001189429">
    <property type="component" value="Unassembled WGS sequence"/>
</dbReference>
<sequence length="102" mass="10364">AGRREAAPIRAPVPRAARSGALEERPPPHRLQLARRAARPCGQGRRGAQGHRARGARSHAAAACGREGEARAGAAGARAGQAVIAEDGAAAPLAMPARARSL</sequence>
<keyword evidence="3" id="KW-1185">Reference proteome</keyword>
<comment type="caution">
    <text evidence="2">The sequence shown here is derived from an EMBL/GenBank/DDBJ whole genome shotgun (WGS) entry which is preliminary data.</text>
</comment>
<feature type="non-terminal residue" evidence="2">
    <location>
        <position position="1"/>
    </location>
</feature>
<organism evidence="2 3">
    <name type="scientific">Prorocentrum cordatum</name>
    <dbReference type="NCBI Taxonomy" id="2364126"/>
    <lineage>
        <taxon>Eukaryota</taxon>
        <taxon>Sar</taxon>
        <taxon>Alveolata</taxon>
        <taxon>Dinophyceae</taxon>
        <taxon>Prorocentrales</taxon>
        <taxon>Prorocentraceae</taxon>
        <taxon>Prorocentrum</taxon>
    </lineage>
</organism>
<name>A0ABN9QZX7_9DINO</name>
<evidence type="ECO:0000256" key="1">
    <source>
        <dbReference type="SAM" id="MobiDB-lite"/>
    </source>
</evidence>
<gene>
    <name evidence="2" type="ORF">PCOR1329_LOCUS14649</name>
</gene>
<accession>A0ABN9QZX7</accession>
<proteinExistence type="predicted"/>